<feature type="transmembrane region" description="Helical" evidence="7">
    <location>
        <begin position="311"/>
        <end position="330"/>
    </location>
</feature>
<sequence length="472" mass="53792">MKNQTIIDSLFFTSFAALVLSNRLGWFIQTYILSSFGQFRLLSLYAGIESLLLMIFTTYGGVWLDKNSRIYGAKILLLLIGIFSVLSCISINAAFKLNKTSLLKNDDITNECYYCLLISTLTTPLSSFFYNLLRMSLTKDWIFVLAEASSERGTENHASIDMFQRNDKKLTYYNTISGLIYQISFIVEPIITGFFINYFNYQSASTIFCIFSVIIWIGITFALNYIFKNVNELKKDGNAKRLEEIVKMLPQSSNGEEIKKESTLKLIKFLRHKIAFVALALSLTYMNVLQFSGISIAYAVANKIPDSTINIYRSIGSLLALGGTASYPLFNKYFGLIKTGLIGFTLQQLFLWLCLISIFLPGSIFTYNPFKFQFTESNISILIFLVGITLSRFGLYLADSSVNQQMQHMIEEENRSEIFGMHTSISYTLTLISSFIVFLFPNPMYFGFFVMSSIIELIVGYIFYIKHIQTIN</sequence>
<feature type="transmembrane region" description="Helical" evidence="7">
    <location>
        <begin position="274"/>
        <end position="299"/>
    </location>
</feature>
<dbReference type="SUPFAM" id="SSF103473">
    <property type="entry name" value="MFS general substrate transporter"/>
    <property type="match status" value="1"/>
</dbReference>
<keyword evidence="3 7" id="KW-0813">Transport</keyword>
<feature type="transmembrane region" description="Helical" evidence="7">
    <location>
        <begin position="446"/>
        <end position="465"/>
    </location>
</feature>
<feature type="transmembrane region" description="Helical" evidence="7">
    <location>
        <begin position="113"/>
        <end position="133"/>
    </location>
</feature>
<dbReference type="Proteomes" id="UP000038045">
    <property type="component" value="Unplaced"/>
</dbReference>
<keyword evidence="8" id="KW-1185">Reference proteome</keyword>
<comment type="similarity">
    <text evidence="2 7">Belongs to the ferroportin (FP) (TC 2.A.100) family. SLC40A subfamily.</text>
</comment>
<dbReference type="Pfam" id="PF06963">
    <property type="entry name" value="FPN1"/>
    <property type="match status" value="1"/>
</dbReference>
<feature type="transmembrane region" description="Helical" evidence="7">
    <location>
        <begin position="350"/>
        <end position="367"/>
    </location>
</feature>
<keyword evidence="7" id="KW-0406">Ion transport</keyword>
<feature type="transmembrane region" description="Helical" evidence="7">
    <location>
        <begin position="172"/>
        <end position="199"/>
    </location>
</feature>
<dbReference type="WBParaSite" id="PTRK_0001598200.1">
    <property type="protein sequence ID" value="PTRK_0001598200.1"/>
    <property type="gene ID" value="PTRK_0001598200"/>
</dbReference>
<dbReference type="PANTHER" id="PTHR11660:SF57">
    <property type="entry name" value="SOLUTE CARRIER FAMILY 40 MEMBER"/>
    <property type="match status" value="1"/>
</dbReference>
<evidence type="ECO:0000256" key="6">
    <source>
        <dbReference type="ARBA" id="ARBA00023136"/>
    </source>
</evidence>
<dbReference type="InterPro" id="IPR036259">
    <property type="entry name" value="MFS_trans_sf"/>
</dbReference>
<feature type="transmembrane region" description="Helical" evidence="7">
    <location>
        <begin position="379"/>
        <end position="398"/>
    </location>
</feature>
<dbReference type="PANTHER" id="PTHR11660">
    <property type="entry name" value="SOLUTE CARRIER FAMILY 40 MEMBER"/>
    <property type="match status" value="1"/>
</dbReference>
<feature type="transmembrane region" description="Helical" evidence="7">
    <location>
        <begin position="205"/>
        <end position="227"/>
    </location>
</feature>
<evidence type="ECO:0000256" key="1">
    <source>
        <dbReference type="ARBA" id="ARBA00004141"/>
    </source>
</evidence>
<protein>
    <recommendedName>
        <fullName evidence="7">Solute carrier family 40 member</fullName>
    </recommendedName>
</protein>
<dbReference type="GO" id="GO:0016020">
    <property type="term" value="C:membrane"/>
    <property type="evidence" value="ECO:0007669"/>
    <property type="project" value="UniProtKB-SubCell"/>
</dbReference>
<dbReference type="AlphaFoldDB" id="A0A0N5A2X1"/>
<evidence type="ECO:0000256" key="7">
    <source>
        <dbReference type="RuleBase" id="RU365065"/>
    </source>
</evidence>
<name>A0A0N5A2X1_PARTI</name>
<comment type="subcellular location">
    <subcellularLocation>
        <location evidence="1 7">Membrane</location>
        <topology evidence="1 7">Multi-pass membrane protein</topology>
    </subcellularLocation>
</comment>
<feature type="transmembrane region" description="Helical" evidence="7">
    <location>
        <begin position="75"/>
        <end position="93"/>
    </location>
</feature>
<dbReference type="Gene3D" id="1.20.1250.20">
    <property type="entry name" value="MFS general substrate transporter like domains"/>
    <property type="match status" value="1"/>
</dbReference>
<evidence type="ECO:0000313" key="8">
    <source>
        <dbReference type="Proteomes" id="UP000038045"/>
    </source>
</evidence>
<accession>A0A0N5A2X1</accession>
<evidence type="ECO:0000256" key="5">
    <source>
        <dbReference type="ARBA" id="ARBA00022989"/>
    </source>
</evidence>
<evidence type="ECO:0000256" key="4">
    <source>
        <dbReference type="ARBA" id="ARBA00022692"/>
    </source>
</evidence>
<feature type="transmembrane region" description="Helical" evidence="7">
    <location>
        <begin position="419"/>
        <end position="440"/>
    </location>
</feature>
<dbReference type="GO" id="GO:0005381">
    <property type="term" value="F:iron ion transmembrane transporter activity"/>
    <property type="evidence" value="ECO:0007669"/>
    <property type="project" value="UniProtKB-UniRule"/>
</dbReference>
<dbReference type="InterPro" id="IPR009716">
    <property type="entry name" value="Ferroportin-1"/>
</dbReference>
<organism evidence="8 9">
    <name type="scientific">Parastrongyloides trichosuri</name>
    <name type="common">Possum-specific nematode worm</name>
    <dbReference type="NCBI Taxonomy" id="131310"/>
    <lineage>
        <taxon>Eukaryota</taxon>
        <taxon>Metazoa</taxon>
        <taxon>Ecdysozoa</taxon>
        <taxon>Nematoda</taxon>
        <taxon>Chromadorea</taxon>
        <taxon>Rhabditida</taxon>
        <taxon>Tylenchina</taxon>
        <taxon>Panagrolaimomorpha</taxon>
        <taxon>Strongyloidoidea</taxon>
        <taxon>Strongyloididae</taxon>
        <taxon>Parastrongyloides</taxon>
    </lineage>
</organism>
<evidence type="ECO:0000256" key="2">
    <source>
        <dbReference type="ARBA" id="ARBA00006279"/>
    </source>
</evidence>
<evidence type="ECO:0000313" key="9">
    <source>
        <dbReference type="WBParaSite" id="PTRK_0001598200.1"/>
    </source>
</evidence>
<reference evidence="9" key="1">
    <citation type="submission" date="2017-02" db="UniProtKB">
        <authorList>
            <consortium name="WormBaseParasite"/>
        </authorList>
    </citation>
    <scope>IDENTIFICATION</scope>
</reference>
<comment type="function">
    <text evidence="7">May be involved in iron transport and iron homeostasis.</text>
</comment>
<evidence type="ECO:0000256" key="3">
    <source>
        <dbReference type="ARBA" id="ARBA00022448"/>
    </source>
</evidence>
<keyword evidence="4 7" id="KW-0812">Transmembrane</keyword>
<keyword evidence="6 7" id="KW-0472">Membrane</keyword>
<keyword evidence="5 7" id="KW-1133">Transmembrane helix</keyword>
<proteinExistence type="inferred from homology"/>
<feature type="transmembrane region" description="Helical" evidence="7">
    <location>
        <begin position="41"/>
        <end position="63"/>
    </location>
</feature>